<keyword evidence="4" id="KW-1185">Reference proteome</keyword>
<sequence>MLVKDGIAYLQAGGGIVFDSDPYDEWMETINKLAEEKHLAEQTDQTDGEGEEQSGQKAGSLNGDAETRISFAAG</sequence>
<proteinExistence type="predicted"/>
<keyword evidence="3" id="KW-0456">Lyase</keyword>
<evidence type="ECO:0000259" key="2">
    <source>
        <dbReference type="Pfam" id="PF00425"/>
    </source>
</evidence>
<dbReference type="GO" id="GO:0004049">
    <property type="term" value="F:anthranilate synthase activity"/>
    <property type="evidence" value="ECO:0007669"/>
    <property type="project" value="UniProtKB-EC"/>
</dbReference>
<dbReference type="InterPro" id="IPR015890">
    <property type="entry name" value="Chorismate_C"/>
</dbReference>
<dbReference type="InterPro" id="IPR005801">
    <property type="entry name" value="ADC_synthase"/>
</dbReference>
<dbReference type="Gene3D" id="3.60.120.10">
    <property type="entry name" value="Anthranilate synthase"/>
    <property type="match status" value="1"/>
</dbReference>
<dbReference type="Pfam" id="PF00425">
    <property type="entry name" value="Chorismate_bind"/>
    <property type="match status" value="1"/>
</dbReference>
<dbReference type="SUPFAM" id="SSF56322">
    <property type="entry name" value="ADC synthase"/>
    <property type="match status" value="1"/>
</dbReference>
<dbReference type="Proteomes" id="UP001140560">
    <property type="component" value="Unassembled WGS sequence"/>
</dbReference>
<reference evidence="3" key="1">
    <citation type="submission" date="2022-10" db="EMBL/GenBank/DDBJ databases">
        <title>Tapping the CABI collections for fungal endophytes: first genome assemblies for Collariella, Neodidymelliopsis, Ascochyta clinopodiicola, Didymella pomorum, Didymosphaeria variabile, Neocosmospora piperis and Neocucurbitaria cava.</title>
        <authorList>
            <person name="Hill R."/>
        </authorList>
    </citation>
    <scope>NUCLEOTIDE SEQUENCE</scope>
    <source>
        <strain evidence="3">IMI 356814</strain>
    </source>
</reference>
<name>A0A9W8Y642_9PLEO</name>
<feature type="region of interest" description="Disordered" evidence="1">
    <location>
        <begin position="36"/>
        <end position="74"/>
    </location>
</feature>
<organism evidence="3 4">
    <name type="scientific">Neocucurbitaria cava</name>
    <dbReference type="NCBI Taxonomy" id="798079"/>
    <lineage>
        <taxon>Eukaryota</taxon>
        <taxon>Fungi</taxon>
        <taxon>Dikarya</taxon>
        <taxon>Ascomycota</taxon>
        <taxon>Pezizomycotina</taxon>
        <taxon>Dothideomycetes</taxon>
        <taxon>Pleosporomycetidae</taxon>
        <taxon>Pleosporales</taxon>
        <taxon>Pleosporineae</taxon>
        <taxon>Cucurbitariaceae</taxon>
        <taxon>Neocucurbitaria</taxon>
    </lineage>
</organism>
<evidence type="ECO:0000256" key="1">
    <source>
        <dbReference type="SAM" id="MobiDB-lite"/>
    </source>
</evidence>
<dbReference type="OrthoDB" id="3925750at2759"/>
<accession>A0A9W8Y642</accession>
<evidence type="ECO:0000313" key="4">
    <source>
        <dbReference type="Proteomes" id="UP001140560"/>
    </source>
</evidence>
<comment type="caution">
    <text evidence="3">The sequence shown here is derived from an EMBL/GenBank/DDBJ whole genome shotgun (WGS) entry which is preliminary data.</text>
</comment>
<dbReference type="AlphaFoldDB" id="A0A9W8Y642"/>
<feature type="domain" description="Chorismate-utilising enzyme C-terminal" evidence="2">
    <location>
        <begin position="1"/>
        <end position="32"/>
    </location>
</feature>
<dbReference type="EC" id="4.1.3.27" evidence="3"/>
<evidence type="ECO:0000313" key="3">
    <source>
        <dbReference type="EMBL" id="KAJ4368769.1"/>
    </source>
</evidence>
<protein>
    <submittedName>
        <fullName evidence="3">Anthranilate synthase component 1</fullName>
        <ecNumber evidence="3">4.1.3.27</ecNumber>
    </submittedName>
</protein>
<dbReference type="EMBL" id="JAPEUY010000010">
    <property type="protein sequence ID" value="KAJ4368769.1"/>
    <property type="molecule type" value="Genomic_DNA"/>
</dbReference>
<gene>
    <name evidence="3" type="primary">TRP2_2</name>
    <name evidence="3" type="ORF">N0V83_005851</name>
</gene>